<evidence type="ECO:0000313" key="4">
    <source>
        <dbReference type="Proteomes" id="UP001499987"/>
    </source>
</evidence>
<accession>A0ABN1TH27</accession>
<dbReference type="Proteomes" id="UP001499987">
    <property type="component" value="Unassembled WGS sequence"/>
</dbReference>
<comment type="caution">
    <text evidence="3">The sequence shown here is derived from an EMBL/GenBank/DDBJ whole genome shotgun (WGS) entry which is preliminary data.</text>
</comment>
<protein>
    <submittedName>
        <fullName evidence="3">Aminoglycoside phosphotransferase family protein</fullName>
    </submittedName>
</protein>
<sequence length="358" mass="37505">MTAAVTEEPAGAGRGEEGRAAQELAERRVRRALGAVEVVGGRALHGGLYNSARLVELADGRRLVLKAAPPADAPALTHEQGLLGTETLFHRLAAATGAPVPAVLHHEPAGPDTPGEWLLLEYLDGDTWDELRDGLTRDQRAPLRRQLGAVAARIAGATGPCFGYPQPVAGLQGADWPTAFAGMLRAVLGDAERFGVPLPAPAAVLAGLPERFAPALAEVRRPALVHFDAWEGNLVLTRDPVHGGPRLGGLIDGERAFFGDPLAELVGLDPLGTPEDDADLLAGYLSIAPGLRTDTPAARARLALYRIYLALVMRVESAPRGYAPEHTAWLLSWSAERVAEQLALLDGLDGPGGTAAGG</sequence>
<evidence type="ECO:0000256" key="1">
    <source>
        <dbReference type="SAM" id="MobiDB-lite"/>
    </source>
</evidence>
<proteinExistence type="predicted"/>
<dbReference type="RefSeq" id="WP_344624047.1">
    <property type="nucleotide sequence ID" value="NZ_BAAALD010000024.1"/>
</dbReference>
<reference evidence="3 4" key="1">
    <citation type="journal article" date="2019" name="Int. J. Syst. Evol. Microbiol.">
        <title>The Global Catalogue of Microorganisms (GCM) 10K type strain sequencing project: providing services to taxonomists for standard genome sequencing and annotation.</title>
        <authorList>
            <consortium name="The Broad Institute Genomics Platform"/>
            <consortium name="The Broad Institute Genome Sequencing Center for Infectious Disease"/>
            <person name="Wu L."/>
            <person name="Ma J."/>
        </authorList>
    </citation>
    <scope>NUCLEOTIDE SEQUENCE [LARGE SCALE GENOMIC DNA]</scope>
    <source>
        <strain evidence="3 4">JCM 13002</strain>
    </source>
</reference>
<dbReference type="InterPro" id="IPR011009">
    <property type="entry name" value="Kinase-like_dom_sf"/>
</dbReference>
<dbReference type="PANTHER" id="PTHR21310">
    <property type="entry name" value="AMINOGLYCOSIDE PHOSPHOTRANSFERASE-RELATED-RELATED"/>
    <property type="match status" value="1"/>
</dbReference>
<feature type="domain" description="Aminoglycoside phosphotransferase" evidence="2">
    <location>
        <begin position="42"/>
        <end position="285"/>
    </location>
</feature>
<dbReference type="SUPFAM" id="SSF56112">
    <property type="entry name" value="Protein kinase-like (PK-like)"/>
    <property type="match status" value="1"/>
</dbReference>
<dbReference type="EMBL" id="BAAALD010000024">
    <property type="protein sequence ID" value="GAA1084139.1"/>
    <property type="molecule type" value="Genomic_DNA"/>
</dbReference>
<dbReference type="Gene3D" id="3.90.1200.10">
    <property type="match status" value="1"/>
</dbReference>
<gene>
    <name evidence="3" type="ORF">GCM10009663_29530</name>
</gene>
<evidence type="ECO:0000313" key="3">
    <source>
        <dbReference type="EMBL" id="GAA1084139.1"/>
    </source>
</evidence>
<dbReference type="InterPro" id="IPR051678">
    <property type="entry name" value="AGP_Transferase"/>
</dbReference>
<name>A0ABN1TH27_9ACTN</name>
<dbReference type="PANTHER" id="PTHR21310:SF59">
    <property type="entry name" value="AMINOGLYCOSIDE PHOSPHOTRANSFERASE DOMAIN-CONTAINING PROTEIN"/>
    <property type="match status" value="1"/>
</dbReference>
<evidence type="ECO:0000259" key="2">
    <source>
        <dbReference type="Pfam" id="PF01636"/>
    </source>
</evidence>
<keyword evidence="4" id="KW-1185">Reference proteome</keyword>
<dbReference type="Gene3D" id="3.30.200.20">
    <property type="entry name" value="Phosphorylase Kinase, domain 1"/>
    <property type="match status" value="1"/>
</dbReference>
<feature type="region of interest" description="Disordered" evidence="1">
    <location>
        <begin position="1"/>
        <end position="20"/>
    </location>
</feature>
<organism evidence="3 4">
    <name type="scientific">Kitasatospora arboriphila</name>
    <dbReference type="NCBI Taxonomy" id="258052"/>
    <lineage>
        <taxon>Bacteria</taxon>
        <taxon>Bacillati</taxon>
        <taxon>Actinomycetota</taxon>
        <taxon>Actinomycetes</taxon>
        <taxon>Kitasatosporales</taxon>
        <taxon>Streptomycetaceae</taxon>
        <taxon>Kitasatospora</taxon>
    </lineage>
</organism>
<dbReference type="Pfam" id="PF01636">
    <property type="entry name" value="APH"/>
    <property type="match status" value="1"/>
</dbReference>
<dbReference type="InterPro" id="IPR002575">
    <property type="entry name" value="Aminoglycoside_PTrfase"/>
</dbReference>